<organism evidence="1 2">
    <name type="scientific">Actinoplanes nipponensis</name>
    <dbReference type="NCBI Taxonomy" id="135950"/>
    <lineage>
        <taxon>Bacteria</taxon>
        <taxon>Bacillati</taxon>
        <taxon>Actinomycetota</taxon>
        <taxon>Actinomycetes</taxon>
        <taxon>Micromonosporales</taxon>
        <taxon>Micromonosporaceae</taxon>
        <taxon>Actinoplanes</taxon>
    </lineage>
</organism>
<gene>
    <name evidence="1" type="ORF">Ani05nite_41530</name>
</gene>
<sequence length="122" mass="13367">MPDLTTYTPHRTVTDAAFDGVAVPGLRAEFFHRAEGDRLASAGRYSLGGRPLLLAWGWTDEPRCRFSAVRDPEGFWYPAVEGCPVVEILRDGEAPDAPVTGLALRTPGGQWVTADRTRARAR</sequence>
<reference evidence="1" key="1">
    <citation type="submission" date="2021-01" db="EMBL/GenBank/DDBJ databases">
        <title>Whole genome shotgun sequence of Actinoplanes nipponensis NBRC 14063.</title>
        <authorList>
            <person name="Komaki H."/>
            <person name="Tamura T."/>
        </authorList>
    </citation>
    <scope>NUCLEOTIDE SEQUENCE</scope>
    <source>
        <strain evidence="1">NBRC 14063</strain>
    </source>
</reference>
<protein>
    <submittedName>
        <fullName evidence="1">Uncharacterized protein</fullName>
    </submittedName>
</protein>
<comment type="caution">
    <text evidence="1">The sequence shown here is derived from an EMBL/GenBank/DDBJ whole genome shotgun (WGS) entry which is preliminary data.</text>
</comment>
<evidence type="ECO:0000313" key="1">
    <source>
        <dbReference type="EMBL" id="GIE50619.1"/>
    </source>
</evidence>
<dbReference type="EMBL" id="BOMQ01000051">
    <property type="protein sequence ID" value="GIE50619.1"/>
    <property type="molecule type" value="Genomic_DNA"/>
</dbReference>
<dbReference type="Proteomes" id="UP000647172">
    <property type="component" value="Unassembled WGS sequence"/>
</dbReference>
<evidence type="ECO:0000313" key="2">
    <source>
        <dbReference type="Proteomes" id="UP000647172"/>
    </source>
</evidence>
<keyword evidence="2" id="KW-1185">Reference proteome</keyword>
<name>A0A919JPK2_9ACTN</name>
<dbReference type="AlphaFoldDB" id="A0A919JPK2"/>
<proteinExistence type="predicted"/>
<accession>A0A919JPK2</accession>